<accession>A0ABW1CVP1</accession>
<proteinExistence type="predicted"/>
<dbReference type="Pfam" id="PF14350">
    <property type="entry name" value="Beta_protein"/>
    <property type="match status" value="1"/>
</dbReference>
<name>A0ABW1CVP1_9ACTN</name>
<comment type="caution">
    <text evidence="1">The sequence shown here is derived from an EMBL/GenBank/DDBJ whole genome shotgun (WGS) entry which is preliminary data.</text>
</comment>
<organism evidence="1 2">
    <name type="scientific">Nonomuraea insulae</name>
    <dbReference type="NCBI Taxonomy" id="1616787"/>
    <lineage>
        <taxon>Bacteria</taxon>
        <taxon>Bacillati</taxon>
        <taxon>Actinomycetota</taxon>
        <taxon>Actinomycetes</taxon>
        <taxon>Streptosporangiales</taxon>
        <taxon>Streptosporangiaceae</taxon>
        <taxon>Nonomuraea</taxon>
    </lineage>
</organism>
<dbReference type="EMBL" id="JBHSPA010000037">
    <property type="protein sequence ID" value="MFC5828506.1"/>
    <property type="molecule type" value="Genomic_DNA"/>
</dbReference>
<dbReference type="Proteomes" id="UP001596058">
    <property type="component" value="Unassembled WGS sequence"/>
</dbReference>
<protein>
    <submittedName>
        <fullName evidence="1">Uncharacterized protein</fullName>
    </submittedName>
</protein>
<reference evidence="2" key="1">
    <citation type="journal article" date="2019" name="Int. J. Syst. Evol. Microbiol.">
        <title>The Global Catalogue of Microorganisms (GCM) 10K type strain sequencing project: providing services to taxonomists for standard genome sequencing and annotation.</title>
        <authorList>
            <consortium name="The Broad Institute Genomics Platform"/>
            <consortium name="The Broad Institute Genome Sequencing Center for Infectious Disease"/>
            <person name="Wu L."/>
            <person name="Ma J."/>
        </authorList>
    </citation>
    <scope>NUCLEOTIDE SEQUENCE [LARGE SCALE GENOMIC DNA]</scope>
    <source>
        <strain evidence="2">CCUG 53903</strain>
    </source>
</reference>
<dbReference type="InterPro" id="IPR025683">
    <property type="entry name" value="Protein_beta"/>
</dbReference>
<sequence>MLVEQLRPLGEPTQRTDLVLDCGYITSAATTFDCVANSVGSLLDDVDRWQSVTIAAGSFPPPEDFVVPSKSQVTCIPRREADLWRRIANRWEAVNYGDYGVDHPGLLLDDPGWPEPNLRYAVERRWFLYYWPVGKDRKHTPFFDLCQELVESPDWPLEGATFSWGDEQIARAARSDGGAGGANEWKAYSLSHHLAAVVDMLRKGARS</sequence>
<evidence type="ECO:0000313" key="1">
    <source>
        <dbReference type="EMBL" id="MFC5828506.1"/>
    </source>
</evidence>
<evidence type="ECO:0000313" key="2">
    <source>
        <dbReference type="Proteomes" id="UP001596058"/>
    </source>
</evidence>
<gene>
    <name evidence="1" type="ORF">ACFPZ3_31960</name>
</gene>
<keyword evidence="2" id="KW-1185">Reference proteome</keyword>
<dbReference type="RefSeq" id="WP_379518010.1">
    <property type="nucleotide sequence ID" value="NZ_JBHSPA010000037.1"/>
</dbReference>